<sequence length="442" mass="51199">MKFIKDIGKAFFIGTLVFIIISVLEYINGYTYSSGKQLLIAFLYNQLYSVVLYLVNAHYFGFLLKQFPNSVFKVKNLVKGLVGGIIITVLSLFLLRIFTELAIKGRTFTEFITYENIRFYYISFIISIVVTSIFYAVYYYRNKQEKRVTEQKIIAGTASAKFDALKNQLDPHFLFNSLNVLTSLIEENPRAATRFTTSLSKVYRYVLEQKNKELVTLEEELNFAKLYMSLLAVRFEDSIVFEAPEILIDPQAKVVPLSLQLLLENAVKHNQVMPSKKLHITIREENGNLVVANNVQPKQVLRESTGVGLRNIHDRYKLLTQRPVSIHKNEKEFIVSIPILTENIQFMNTTTEFISEKRYKLAKKWVEQLKGFYIHFGVYLLCVPGFIYLNFLSSAGFPWAIFPILGWGMGVASHASETFNYNPFFGKNWEERKIRELMDKEE</sequence>
<dbReference type="InterPro" id="IPR036890">
    <property type="entry name" value="HATPase_C_sf"/>
</dbReference>
<keyword evidence="5" id="KW-1185">Reference proteome</keyword>
<feature type="transmembrane region" description="Helical" evidence="1">
    <location>
        <begin position="119"/>
        <end position="140"/>
    </location>
</feature>
<keyword evidence="1" id="KW-1133">Transmembrane helix</keyword>
<gene>
    <name evidence="4" type="ORF">KIV10_09490</name>
</gene>
<protein>
    <submittedName>
        <fullName evidence="4">2TM domain-containing protein</fullName>
    </submittedName>
</protein>
<dbReference type="PANTHER" id="PTHR34220:SF7">
    <property type="entry name" value="SENSOR HISTIDINE KINASE YPDA"/>
    <property type="match status" value="1"/>
</dbReference>
<feature type="transmembrane region" description="Helical" evidence="1">
    <location>
        <begin position="372"/>
        <end position="391"/>
    </location>
</feature>
<dbReference type="InterPro" id="IPR010559">
    <property type="entry name" value="Sig_transdc_His_kin_internal"/>
</dbReference>
<feature type="transmembrane region" description="Helical" evidence="1">
    <location>
        <begin position="7"/>
        <end position="27"/>
    </location>
</feature>
<feature type="transmembrane region" description="Helical" evidence="1">
    <location>
        <begin position="76"/>
        <end position="99"/>
    </location>
</feature>
<dbReference type="Gene3D" id="3.30.565.10">
    <property type="entry name" value="Histidine kinase-like ATPase, C-terminal domain"/>
    <property type="match status" value="1"/>
</dbReference>
<dbReference type="Proteomes" id="UP001297092">
    <property type="component" value="Unassembled WGS sequence"/>
</dbReference>
<feature type="domain" description="Signal transduction histidine kinase internal region" evidence="2">
    <location>
        <begin position="160"/>
        <end position="238"/>
    </location>
</feature>
<dbReference type="Pfam" id="PF06580">
    <property type="entry name" value="His_kinase"/>
    <property type="match status" value="1"/>
</dbReference>
<organism evidence="4 5">
    <name type="scientific">Aequorivita echinoideorum</name>
    <dbReference type="NCBI Taxonomy" id="1549647"/>
    <lineage>
        <taxon>Bacteria</taxon>
        <taxon>Pseudomonadati</taxon>
        <taxon>Bacteroidota</taxon>
        <taxon>Flavobacteriia</taxon>
        <taxon>Flavobacteriales</taxon>
        <taxon>Flavobacteriaceae</taxon>
        <taxon>Aequorivita</taxon>
    </lineage>
</organism>
<accession>A0ABS5S7L3</accession>
<feature type="transmembrane region" description="Helical" evidence="1">
    <location>
        <begin position="47"/>
        <end position="64"/>
    </location>
</feature>
<dbReference type="InterPro" id="IPR050640">
    <property type="entry name" value="Bact_2-comp_sensor_kinase"/>
</dbReference>
<evidence type="ECO:0000259" key="2">
    <source>
        <dbReference type="Pfam" id="PF06580"/>
    </source>
</evidence>
<dbReference type="PANTHER" id="PTHR34220">
    <property type="entry name" value="SENSOR HISTIDINE KINASE YPDA"/>
    <property type="match status" value="1"/>
</dbReference>
<dbReference type="EMBL" id="JAHCTB010000004">
    <property type="protein sequence ID" value="MBT0608414.1"/>
    <property type="molecule type" value="Genomic_DNA"/>
</dbReference>
<evidence type="ECO:0000313" key="4">
    <source>
        <dbReference type="EMBL" id="MBT0608414.1"/>
    </source>
</evidence>
<name>A0ABS5S7L3_9FLAO</name>
<dbReference type="RefSeq" id="WP_214113285.1">
    <property type="nucleotide sequence ID" value="NZ_JAHCTB010000004.1"/>
</dbReference>
<dbReference type="InterPro" id="IPR025698">
    <property type="entry name" value="2TM_dom"/>
</dbReference>
<comment type="caution">
    <text evidence="4">The sequence shown here is derived from an EMBL/GenBank/DDBJ whole genome shotgun (WGS) entry which is preliminary data.</text>
</comment>
<keyword evidence="1" id="KW-0812">Transmembrane</keyword>
<evidence type="ECO:0000259" key="3">
    <source>
        <dbReference type="Pfam" id="PF13239"/>
    </source>
</evidence>
<evidence type="ECO:0000256" key="1">
    <source>
        <dbReference type="SAM" id="Phobius"/>
    </source>
</evidence>
<proteinExistence type="predicted"/>
<reference evidence="4 5" key="1">
    <citation type="submission" date="2021-05" db="EMBL/GenBank/DDBJ databases">
        <title>Aequorivita echinoideorum JCM 30378 genome.</title>
        <authorList>
            <person name="Zhang H."/>
            <person name="Li C."/>
        </authorList>
    </citation>
    <scope>NUCLEOTIDE SEQUENCE [LARGE SCALE GENOMIC DNA]</scope>
    <source>
        <strain evidence="4 5">JCM30378</strain>
    </source>
</reference>
<feature type="domain" description="2TM" evidence="3">
    <location>
        <begin position="361"/>
        <end position="439"/>
    </location>
</feature>
<keyword evidence="1" id="KW-0472">Membrane</keyword>
<dbReference type="Pfam" id="PF13239">
    <property type="entry name" value="2TM"/>
    <property type="match status" value="1"/>
</dbReference>
<evidence type="ECO:0000313" key="5">
    <source>
        <dbReference type="Proteomes" id="UP001297092"/>
    </source>
</evidence>